<dbReference type="EMBL" id="JYDQ01000043">
    <property type="protein sequence ID" value="KRY18759.1"/>
    <property type="molecule type" value="Genomic_DNA"/>
</dbReference>
<name>A0A0V1A1E2_9BILA</name>
<protein>
    <submittedName>
        <fullName evidence="1">Uncharacterized protein</fullName>
    </submittedName>
</protein>
<dbReference type="AlphaFoldDB" id="A0A0V1A1E2"/>
<reference evidence="1 2" key="1">
    <citation type="submission" date="2015-01" db="EMBL/GenBank/DDBJ databases">
        <title>Evolution of Trichinella species and genotypes.</title>
        <authorList>
            <person name="Korhonen P.K."/>
            <person name="Edoardo P."/>
            <person name="Giuseppe L.R."/>
            <person name="Gasser R.B."/>
        </authorList>
    </citation>
    <scope>NUCLEOTIDE SEQUENCE [LARGE SCALE GENOMIC DNA]</scope>
    <source>
        <strain evidence="1">ISS2496</strain>
    </source>
</reference>
<keyword evidence="2" id="KW-1185">Reference proteome</keyword>
<evidence type="ECO:0000313" key="2">
    <source>
        <dbReference type="Proteomes" id="UP000054783"/>
    </source>
</evidence>
<dbReference type="Proteomes" id="UP000054783">
    <property type="component" value="Unassembled WGS sequence"/>
</dbReference>
<organism evidence="1 2">
    <name type="scientific">Trichinella patagoniensis</name>
    <dbReference type="NCBI Taxonomy" id="990121"/>
    <lineage>
        <taxon>Eukaryota</taxon>
        <taxon>Metazoa</taxon>
        <taxon>Ecdysozoa</taxon>
        <taxon>Nematoda</taxon>
        <taxon>Enoplea</taxon>
        <taxon>Dorylaimia</taxon>
        <taxon>Trichinellida</taxon>
        <taxon>Trichinellidae</taxon>
        <taxon>Trichinella</taxon>
    </lineage>
</organism>
<accession>A0A0V1A1E2</accession>
<sequence length="76" mass="8842">MKHCVPKPRQERNYHSYTTLKGRRRGWRAAGGRRECDAVTAVGPMKFANDDNEYLHIMPTNGMRLSASRWTNEICF</sequence>
<evidence type="ECO:0000313" key="1">
    <source>
        <dbReference type="EMBL" id="KRY18759.1"/>
    </source>
</evidence>
<comment type="caution">
    <text evidence="1">The sequence shown here is derived from an EMBL/GenBank/DDBJ whole genome shotgun (WGS) entry which is preliminary data.</text>
</comment>
<proteinExistence type="predicted"/>
<gene>
    <name evidence="1" type="ORF">T12_1926</name>
</gene>